<dbReference type="InterPro" id="IPR036680">
    <property type="entry name" value="SPOR-like_sf"/>
</dbReference>
<dbReference type="InterPro" id="IPR007730">
    <property type="entry name" value="SPOR-like_dom"/>
</dbReference>
<evidence type="ECO:0000313" key="4">
    <source>
        <dbReference type="EMBL" id="WMW79025.1"/>
    </source>
</evidence>
<sequence>MSLDTLFKQKKQEATEAVDDGEFRSRAEQSIGEEVDAVKPNKLNRLNKRANNPRRRNEEEVQLPEKKRARRRLIGAIALVLAAVIGLPMIFESEPKSSAPTIAIEIPSKDANNTLQVKEVARPVATPVSAAASSVNTASINPVAPQSIDKNEEVISPAATNPQTNTKNDSKPLVETSIAKVDTASKPVSSIAVNTAANAKPENLPKPAEASKKSEVKVDQKAEVKQDLKQDHKQETKKDNKDEAARALALLEGRDAGDKDNKQNKTAAADKASAKPAGSFSVQVAAMSSQAKIKELQAKLKAADIQTYTQKIVTDNGEVIRIRVGPFNSKAEAEKMQKKLVKLGLNGSLIPH</sequence>
<proteinExistence type="predicted"/>
<feature type="region of interest" description="Disordered" evidence="1">
    <location>
        <begin position="143"/>
        <end position="172"/>
    </location>
</feature>
<dbReference type="Gene3D" id="3.30.70.1070">
    <property type="entry name" value="Sporulation related repeat"/>
    <property type="match status" value="1"/>
</dbReference>
<feature type="compositionally biased region" description="Polar residues" evidence="1">
    <location>
        <begin position="158"/>
        <end position="167"/>
    </location>
</feature>
<feature type="compositionally biased region" description="Basic and acidic residues" evidence="1">
    <location>
        <begin position="55"/>
        <end position="66"/>
    </location>
</feature>
<dbReference type="RefSeq" id="WP_309480526.1">
    <property type="nucleotide sequence ID" value="NZ_CP133720.1"/>
</dbReference>
<organism evidence="4 5">
    <name type="scientific">Undibacterium cyanobacteriorum</name>
    <dbReference type="NCBI Taxonomy" id="3073561"/>
    <lineage>
        <taxon>Bacteria</taxon>
        <taxon>Pseudomonadati</taxon>
        <taxon>Pseudomonadota</taxon>
        <taxon>Betaproteobacteria</taxon>
        <taxon>Burkholderiales</taxon>
        <taxon>Oxalobacteraceae</taxon>
        <taxon>Undibacterium</taxon>
    </lineage>
</organism>
<feature type="compositionally biased region" description="Basic residues" evidence="1">
    <location>
        <begin position="45"/>
        <end position="54"/>
    </location>
</feature>
<name>A0ABY9RCP6_9BURK</name>
<feature type="region of interest" description="Disordered" evidence="1">
    <location>
        <begin position="1"/>
        <end position="66"/>
    </location>
</feature>
<dbReference type="PANTHER" id="PTHR38687">
    <property type="entry name" value="CELL DIVISION PROTEIN DEDD-RELATED"/>
    <property type="match status" value="1"/>
</dbReference>
<keyword evidence="2" id="KW-0812">Transmembrane</keyword>
<feature type="compositionally biased region" description="Basic and acidic residues" evidence="1">
    <location>
        <begin position="209"/>
        <end position="245"/>
    </location>
</feature>
<dbReference type="SUPFAM" id="SSF110997">
    <property type="entry name" value="Sporulation related repeat"/>
    <property type="match status" value="1"/>
</dbReference>
<evidence type="ECO:0000313" key="5">
    <source>
        <dbReference type="Proteomes" id="UP001181355"/>
    </source>
</evidence>
<reference evidence="4" key="1">
    <citation type="submission" date="2023-09" db="EMBL/GenBank/DDBJ databases">
        <title>Undibacterium sp. 20NA77.5 isolated from freshwater.</title>
        <authorList>
            <person name="Le V."/>
            <person name="Ko S.-R."/>
            <person name="Ahn C.-Y."/>
            <person name="Oh H.-M."/>
        </authorList>
    </citation>
    <scope>NUCLEOTIDE SEQUENCE</scope>
    <source>
        <strain evidence="4">20NA77.5</strain>
    </source>
</reference>
<protein>
    <submittedName>
        <fullName evidence="4">SPOR domain-containing protein</fullName>
    </submittedName>
</protein>
<feature type="compositionally biased region" description="Basic and acidic residues" evidence="1">
    <location>
        <begin position="252"/>
        <end position="263"/>
    </location>
</feature>
<dbReference type="Pfam" id="PF05036">
    <property type="entry name" value="SPOR"/>
    <property type="match status" value="1"/>
</dbReference>
<dbReference type="EMBL" id="CP133720">
    <property type="protein sequence ID" value="WMW79025.1"/>
    <property type="molecule type" value="Genomic_DNA"/>
</dbReference>
<dbReference type="PANTHER" id="PTHR38687:SF1">
    <property type="entry name" value="CELL DIVISION PROTEIN DEDD"/>
    <property type="match status" value="1"/>
</dbReference>
<keyword evidence="2" id="KW-1133">Transmembrane helix</keyword>
<keyword evidence="5" id="KW-1185">Reference proteome</keyword>
<dbReference type="PROSITE" id="PS51724">
    <property type="entry name" value="SPOR"/>
    <property type="match status" value="1"/>
</dbReference>
<gene>
    <name evidence="4" type="ORF">RF679_10160</name>
</gene>
<keyword evidence="2" id="KW-0472">Membrane</keyword>
<dbReference type="InterPro" id="IPR052521">
    <property type="entry name" value="Cell_div_SPOR-domain"/>
</dbReference>
<feature type="domain" description="SPOR" evidence="3">
    <location>
        <begin position="274"/>
        <end position="352"/>
    </location>
</feature>
<evidence type="ECO:0000256" key="1">
    <source>
        <dbReference type="SAM" id="MobiDB-lite"/>
    </source>
</evidence>
<evidence type="ECO:0000256" key="2">
    <source>
        <dbReference type="SAM" id="Phobius"/>
    </source>
</evidence>
<dbReference type="Proteomes" id="UP001181355">
    <property type="component" value="Chromosome"/>
</dbReference>
<evidence type="ECO:0000259" key="3">
    <source>
        <dbReference type="PROSITE" id="PS51724"/>
    </source>
</evidence>
<accession>A0ABY9RCP6</accession>
<feature type="compositionally biased region" description="Low complexity" evidence="1">
    <location>
        <begin position="265"/>
        <end position="277"/>
    </location>
</feature>
<feature type="transmembrane region" description="Helical" evidence="2">
    <location>
        <begin position="73"/>
        <end position="91"/>
    </location>
</feature>
<feature type="region of interest" description="Disordered" evidence="1">
    <location>
        <begin position="192"/>
        <end position="278"/>
    </location>
</feature>